<evidence type="ECO:0000313" key="1">
    <source>
        <dbReference type="EMBL" id="KAB8198814.1"/>
    </source>
</evidence>
<evidence type="ECO:0000313" key="2">
    <source>
        <dbReference type="Proteomes" id="UP000320431"/>
    </source>
</evidence>
<dbReference type="EMBL" id="VICD02000002">
    <property type="protein sequence ID" value="KAB8198814.1"/>
    <property type="molecule type" value="Genomic_DNA"/>
</dbReference>
<dbReference type="AlphaFoldDB" id="A0A508B7P9"/>
<gene>
    <name evidence="1" type="ORF">FKV24_000045</name>
</gene>
<organism evidence="1 2">
    <name type="scientific">Marilutibacter maris</name>
    <dbReference type="NCBI Taxonomy" id="1605891"/>
    <lineage>
        <taxon>Bacteria</taxon>
        <taxon>Pseudomonadati</taxon>
        <taxon>Pseudomonadota</taxon>
        <taxon>Gammaproteobacteria</taxon>
        <taxon>Lysobacterales</taxon>
        <taxon>Lysobacteraceae</taxon>
        <taxon>Marilutibacter</taxon>
    </lineage>
</organism>
<comment type="caution">
    <text evidence="1">The sequence shown here is derived from an EMBL/GenBank/DDBJ whole genome shotgun (WGS) entry which is preliminary data.</text>
</comment>
<protein>
    <submittedName>
        <fullName evidence="1">Uncharacterized protein</fullName>
    </submittedName>
</protein>
<accession>A0A508B7P9</accession>
<dbReference type="OrthoDB" id="6028099at2"/>
<name>A0A508B7P9_9GAMM</name>
<reference evidence="1 2" key="1">
    <citation type="submission" date="2019-10" db="EMBL/GenBank/DDBJ databases">
        <title>Lysobacter alkalisoli sp. nov., isolated from saline-alkaline soil.</title>
        <authorList>
            <person name="Sun J.-Q."/>
        </authorList>
    </citation>
    <scope>NUCLEOTIDE SEQUENCE [LARGE SCALE GENOMIC DNA]</scope>
    <source>
        <strain evidence="1 2">KCTC 42381</strain>
    </source>
</reference>
<dbReference type="Proteomes" id="UP000320431">
    <property type="component" value="Unassembled WGS sequence"/>
</dbReference>
<proteinExistence type="predicted"/>
<sequence length="116" mass="12406">MTTKAETGKRRGRTRLVIGLLCSIVAAAIPVAATPGFLSVAQSFGIELPVIARLFVDHGAVFWVLPVLVLLAWFKWPNPKRRGLIAMLIGTLALAVIAPIAFFVLYLPVLQLGASG</sequence>
<dbReference type="RefSeq" id="WP_141480717.1">
    <property type="nucleotide sequence ID" value="NZ_CP029843.1"/>
</dbReference>